<organism evidence="2 3">
    <name type="scientific">Pleurodeles waltl</name>
    <name type="common">Iberian ribbed newt</name>
    <dbReference type="NCBI Taxonomy" id="8319"/>
    <lineage>
        <taxon>Eukaryota</taxon>
        <taxon>Metazoa</taxon>
        <taxon>Chordata</taxon>
        <taxon>Craniata</taxon>
        <taxon>Vertebrata</taxon>
        <taxon>Euteleostomi</taxon>
        <taxon>Amphibia</taxon>
        <taxon>Batrachia</taxon>
        <taxon>Caudata</taxon>
        <taxon>Salamandroidea</taxon>
        <taxon>Salamandridae</taxon>
        <taxon>Pleurodelinae</taxon>
        <taxon>Pleurodeles</taxon>
    </lineage>
</organism>
<evidence type="ECO:0000313" key="2">
    <source>
        <dbReference type="EMBL" id="KAJ1097643.1"/>
    </source>
</evidence>
<evidence type="ECO:0000256" key="1">
    <source>
        <dbReference type="SAM" id="MobiDB-lite"/>
    </source>
</evidence>
<name>A0AAV7M3D4_PLEWA</name>
<protein>
    <submittedName>
        <fullName evidence="2">Uncharacterized protein</fullName>
    </submittedName>
</protein>
<comment type="caution">
    <text evidence="2">The sequence shown here is derived from an EMBL/GenBank/DDBJ whole genome shotgun (WGS) entry which is preliminary data.</text>
</comment>
<dbReference type="Proteomes" id="UP001066276">
    <property type="component" value="Chromosome 10"/>
</dbReference>
<sequence length="130" mass="13990">MVPPWLKDTNRLQISLVIGARILGSVGAKSDAGLPRRRRPRASADPCGTRRLAASEQEPPVRALGPQRGGSEDSQRDPPGRARPPARRRPQSLALASQPRRVCRSQARPRSAQRAVLGEAPASIVPGPRC</sequence>
<reference evidence="2" key="1">
    <citation type="journal article" date="2022" name="bioRxiv">
        <title>Sequencing and chromosome-scale assembly of the giantPleurodeles waltlgenome.</title>
        <authorList>
            <person name="Brown T."/>
            <person name="Elewa A."/>
            <person name="Iarovenko S."/>
            <person name="Subramanian E."/>
            <person name="Araus A.J."/>
            <person name="Petzold A."/>
            <person name="Susuki M."/>
            <person name="Suzuki K.-i.T."/>
            <person name="Hayashi T."/>
            <person name="Toyoda A."/>
            <person name="Oliveira C."/>
            <person name="Osipova E."/>
            <person name="Leigh N.D."/>
            <person name="Simon A."/>
            <person name="Yun M.H."/>
        </authorList>
    </citation>
    <scope>NUCLEOTIDE SEQUENCE</scope>
    <source>
        <strain evidence="2">20211129_DDA</strain>
        <tissue evidence="2">Liver</tissue>
    </source>
</reference>
<proteinExistence type="predicted"/>
<accession>A0AAV7M3D4</accession>
<evidence type="ECO:0000313" key="3">
    <source>
        <dbReference type="Proteomes" id="UP001066276"/>
    </source>
</evidence>
<feature type="compositionally biased region" description="Basic and acidic residues" evidence="1">
    <location>
        <begin position="70"/>
        <end position="80"/>
    </location>
</feature>
<feature type="region of interest" description="Disordered" evidence="1">
    <location>
        <begin position="25"/>
        <end position="130"/>
    </location>
</feature>
<feature type="compositionally biased region" description="Low complexity" evidence="1">
    <location>
        <begin position="104"/>
        <end position="115"/>
    </location>
</feature>
<keyword evidence="3" id="KW-1185">Reference proteome</keyword>
<gene>
    <name evidence="2" type="ORF">NDU88_002760</name>
</gene>
<dbReference type="AlphaFoldDB" id="A0AAV7M3D4"/>
<dbReference type="EMBL" id="JANPWB010000014">
    <property type="protein sequence ID" value="KAJ1097643.1"/>
    <property type="molecule type" value="Genomic_DNA"/>
</dbReference>